<name>A0A6H2A611_9ZZZZ</name>
<evidence type="ECO:0000313" key="2">
    <source>
        <dbReference type="EMBL" id="QJA69449.1"/>
    </source>
</evidence>
<dbReference type="EMBL" id="MT144582">
    <property type="protein sequence ID" value="QJA55254.1"/>
    <property type="molecule type" value="Genomic_DNA"/>
</dbReference>
<dbReference type="AlphaFoldDB" id="A0A6H2A611"/>
<reference evidence="1" key="1">
    <citation type="submission" date="2020-03" db="EMBL/GenBank/DDBJ databases">
        <title>The deep terrestrial virosphere.</title>
        <authorList>
            <person name="Holmfeldt K."/>
            <person name="Nilsson E."/>
            <person name="Simone D."/>
            <person name="Lopez-Fernandez M."/>
            <person name="Wu X."/>
            <person name="de Brujin I."/>
            <person name="Lundin D."/>
            <person name="Andersson A."/>
            <person name="Bertilsson S."/>
            <person name="Dopson M."/>
        </authorList>
    </citation>
    <scope>NUCLEOTIDE SEQUENCE</scope>
    <source>
        <strain evidence="2">MM415A04584</strain>
        <strain evidence="3">MM415B03372</strain>
        <strain evidence="1">TM448A08222</strain>
        <strain evidence="4">TM448B08638</strain>
    </source>
</reference>
<protein>
    <submittedName>
        <fullName evidence="1">Putative phenylalanine-tRNA ligase</fullName>
    </submittedName>
</protein>
<sequence>MSTTLYERHNPYFALTRFWGGESKGMCIQITIESSYVTLDNKEIKEVIKTITEALKLEDK</sequence>
<dbReference type="EMBL" id="MT145181">
    <property type="protein sequence ID" value="QJI04456.1"/>
    <property type="molecule type" value="Genomic_DNA"/>
</dbReference>
<dbReference type="EMBL" id="MT141706">
    <property type="protein sequence ID" value="QJA69449.1"/>
    <property type="molecule type" value="Genomic_DNA"/>
</dbReference>
<proteinExistence type="predicted"/>
<evidence type="ECO:0000313" key="4">
    <source>
        <dbReference type="EMBL" id="QJI04456.1"/>
    </source>
</evidence>
<keyword evidence="1" id="KW-0436">Ligase</keyword>
<evidence type="ECO:0000313" key="3">
    <source>
        <dbReference type="EMBL" id="QJA91412.1"/>
    </source>
</evidence>
<gene>
    <name evidence="2" type="ORF">MM415A04584_0011</name>
    <name evidence="3" type="ORF">MM415B03372_0008</name>
    <name evidence="1" type="ORF">TM448A08222_0001</name>
    <name evidence="4" type="ORF">TM448B08638_0009</name>
</gene>
<organism evidence="1">
    <name type="scientific">viral metagenome</name>
    <dbReference type="NCBI Taxonomy" id="1070528"/>
    <lineage>
        <taxon>unclassified sequences</taxon>
        <taxon>metagenomes</taxon>
        <taxon>organismal metagenomes</taxon>
    </lineage>
</organism>
<accession>A0A6H2A611</accession>
<evidence type="ECO:0000313" key="1">
    <source>
        <dbReference type="EMBL" id="QJA55254.1"/>
    </source>
</evidence>
<dbReference type="GO" id="GO:0016874">
    <property type="term" value="F:ligase activity"/>
    <property type="evidence" value="ECO:0007669"/>
    <property type="project" value="UniProtKB-KW"/>
</dbReference>
<dbReference type="EMBL" id="MT142986">
    <property type="protein sequence ID" value="QJA91412.1"/>
    <property type="molecule type" value="Genomic_DNA"/>
</dbReference>